<evidence type="ECO:0000259" key="10">
    <source>
        <dbReference type="Pfam" id="PF03364"/>
    </source>
</evidence>
<dbReference type="InterPro" id="IPR044996">
    <property type="entry name" value="COQ10-like"/>
</dbReference>
<organism evidence="11 12">
    <name type="scientific">Saccharomyces pastorianus</name>
    <name type="common">Lager yeast</name>
    <name type="synonym">Saccharomyces cerevisiae x Saccharomyces eubayanus</name>
    <dbReference type="NCBI Taxonomy" id="27292"/>
    <lineage>
        <taxon>Eukaryota</taxon>
        <taxon>Fungi</taxon>
        <taxon>Dikarya</taxon>
        <taxon>Ascomycota</taxon>
        <taxon>Saccharomycotina</taxon>
        <taxon>Saccharomycetes</taxon>
        <taxon>Saccharomycetales</taxon>
        <taxon>Saccharomycetaceae</taxon>
        <taxon>Saccharomyces</taxon>
    </lineage>
</organism>
<dbReference type="PANTHER" id="PTHR12901">
    <property type="entry name" value="SPERM PROTEIN HOMOLOG"/>
    <property type="match status" value="1"/>
</dbReference>
<sequence length="210" mass="24115">MVIITSCLQTSVLFRRASLKPVLRCPFERHFFGLGTSNHAIREQRYVLRKTVNTHPSTVYAAVSEVSEYKEFIPYCIDSFVDKRNPVDNKPVIAGLRVGFKQYDEKFSCNVSCKEKVNGDNTYTVVAETISHNLYDLLYSKWTIMPHPTRPNATMVELLLRFKFKSRIYNSVSLIFAKTVTELVMNAFAKRAYHLVRLAMLKSSSKETPS</sequence>
<keyword evidence="4" id="KW-0999">Mitochondrion inner membrane</keyword>
<keyword evidence="12" id="KW-1185">Reference proteome</keyword>
<dbReference type="Gene3D" id="3.30.530.20">
    <property type="match status" value="1"/>
</dbReference>
<dbReference type="FunFam" id="3.30.530.20:FF:000052">
    <property type="entry name" value="Coenzyme Q"/>
    <property type="match status" value="1"/>
</dbReference>
<dbReference type="CDD" id="cd07813">
    <property type="entry name" value="COQ10p_like"/>
    <property type="match status" value="1"/>
</dbReference>
<reference evidence="11 12" key="1">
    <citation type="journal article" date="2019" name="BMC Genomics">
        <title>Chromosome level assembly and comparative genome analysis confirm lager-brewing yeasts originated from a single hybridization.</title>
        <authorList>
            <person name="Salazar A.N."/>
            <person name="Gorter de Vries A.R."/>
            <person name="van den Broek M."/>
            <person name="Brouwers N."/>
            <person name="de la Torre Cortes P."/>
            <person name="Kuijpers N.G.A."/>
            <person name="Daran J.G."/>
            <person name="Abeel T."/>
        </authorList>
    </citation>
    <scope>NUCLEOTIDE SEQUENCE [LARGE SCALE GENOMIC DNA]</scope>
    <source>
        <strain evidence="11 12">CBS 1483</strain>
    </source>
</reference>
<gene>
    <name evidence="11" type="primary">COQ10_2</name>
    <name evidence="11" type="ORF">GRS66_010678</name>
</gene>
<dbReference type="GO" id="GO:0045333">
    <property type="term" value="P:cellular respiration"/>
    <property type="evidence" value="ECO:0007669"/>
    <property type="project" value="InterPro"/>
</dbReference>
<evidence type="ECO:0000256" key="6">
    <source>
        <dbReference type="ARBA" id="ARBA00023128"/>
    </source>
</evidence>
<name>A0A6C1EF05_SACPS</name>
<evidence type="ECO:0000256" key="1">
    <source>
        <dbReference type="ARBA" id="ARBA00004443"/>
    </source>
</evidence>
<dbReference type="PANTHER" id="PTHR12901:SF10">
    <property type="entry name" value="COENZYME Q-BINDING PROTEIN COQ10, MITOCHONDRIAL"/>
    <property type="match status" value="1"/>
</dbReference>
<comment type="subcellular location">
    <subcellularLocation>
        <location evidence="1">Mitochondrion inner membrane</location>
        <topology evidence="1">Peripheral membrane protein</topology>
        <orientation evidence="1">Matrix side</orientation>
    </subcellularLocation>
</comment>
<accession>A0A6C1EF05</accession>
<dbReference type="InterPro" id="IPR023393">
    <property type="entry name" value="START-like_dom_sf"/>
</dbReference>
<evidence type="ECO:0000313" key="12">
    <source>
        <dbReference type="Proteomes" id="UP000501346"/>
    </source>
</evidence>
<keyword evidence="7" id="KW-0472">Membrane</keyword>
<evidence type="ECO:0000256" key="2">
    <source>
        <dbReference type="ARBA" id="ARBA00006885"/>
    </source>
</evidence>
<evidence type="ECO:0000256" key="4">
    <source>
        <dbReference type="ARBA" id="ARBA00022792"/>
    </source>
</evidence>
<dbReference type="OrthoDB" id="292693at2759"/>
<dbReference type="SUPFAM" id="SSF55961">
    <property type="entry name" value="Bet v1-like"/>
    <property type="match status" value="1"/>
</dbReference>
<proteinExistence type="inferred from homology"/>
<dbReference type="AlphaFoldDB" id="A0A6C1EF05"/>
<protein>
    <recommendedName>
        <fullName evidence="9">Coenzyme Q-binding protein COQ10, mitochondrial</fullName>
    </recommendedName>
</protein>
<dbReference type="GO" id="GO:0005743">
    <property type="term" value="C:mitochondrial inner membrane"/>
    <property type="evidence" value="ECO:0007669"/>
    <property type="project" value="UniProtKB-SubCell"/>
</dbReference>
<dbReference type="GO" id="GO:0048039">
    <property type="term" value="F:ubiquinone binding"/>
    <property type="evidence" value="ECO:0007669"/>
    <property type="project" value="InterPro"/>
</dbReference>
<dbReference type="EMBL" id="CP049012">
    <property type="protein sequence ID" value="QID87978.1"/>
    <property type="molecule type" value="Genomic_DNA"/>
</dbReference>
<evidence type="ECO:0000256" key="3">
    <source>
        <dbReference type="ARBA" id="ARBA00011814"/>
    </source>
</evidence>
<keyword evidence="6" id="KW-0496">Mitochondrion</keyword>
<evidence type="ECO:0000256" key="9">
    <source>
        <dbReference type="ARBA" id="ARBA00072578"/>
    </source>
</evidence>
<feature type="domain" description="Coenzyme Q-binding protein COQ10 START" evidence="10">
    <location>
        <begin position="55"/>
        <end position="188"/>
    </location>
</feature>
<dbReference type="InterPro" id="IPR005031">
    <property type="entry name" value="COQ10_START"/>
</dbReference>
<dbReference type="Proteomes" id="UP000501346">
    <property type="component" value="Chromosome SeXV-SeVIII"/>
</dbReference>
<dbReference type="Pfam" id="PF03364">
    <property type="entry name" value="Polyketide_cyc"/>
    <property type="match status" value="1"/>
</dbReference>
<evidence type="ECO:0000256" key="8">
    <source>
        <dbReference type="ARBA" id="ARBA00024947"/>
    </source>
</evidence>
<evidence type="ECO:0000256" key="5">
    <source>
        <dbReference type="ARBA" id="ARBA00022946"/>
    </source>
</evidence>
<comment type="function">
    <text evidence="8">Required for the function of coenzyme Q in the respiratory chain. May serve as a chaperone or may be involved in the transport of Q6 from its site of synthesis to the catalytic sites of the respiratory complexes.</text>
</comment>
<comment type="similarity">
    <text evidence="2">Belongs to the COQ10 family.</text>
</comment>
<evidence type="ECO:0000313" key="11">
    <source>
        <dbReference type="EMBL" id="QID87978.1"/>
    </source>
</evidence>
<keyword evidence="5" id="KW-0809">Transit peptide</keyword>
<comment type="subunit">
    <text evidence="3">Interacts with coenzyme Q.</text>
</comment>
<evidence type="ECO:0000256" key="7">
    <source>
        <dbReference type="ARBA" id="ARBA00023136"/>
    </source>
</evidence>